<dbReference type="GO" id="GO:0016539">
    <property type="term" value="P:intein-mediated protein splicing"/>
    <property type="evidence" value="ECO:0007669"/>
    <property type="project" value="InterPro"/>
</dbReference>
<feature type="domain" description="Hint" evidence="5">
    <location>
        <begin position="111"/>
        <end position="220"/>
    </location>
</feature>
<sequence length="421" mass="47054">MHTFLQVFLVRIFVIAILENDEEGKKYGTNYVDYEADNEDIGDDSPDNCLHKPCISKMGAISHILSRDKRQSNTSSEQYYYYDETGARVPAGSTAAAASGLLGAEGQTRNNLCFSRDTHVRLIDGKIKQMHELEVNDWVLAANTTSVVYSPVVRWMHKVPDIQADFLKITLEDGITLKLTAKHFLFKCKCSKITKMPIFLGSILHKPVYAEERDKLVFVEKRVKSVSAVQDTGIYAPMTAEGTIVVQDLLASCQTTIHNNDIQQKFFKATQSSRLLNWLLFSANKNKNTIELPNVTDFLTNLLQHIYHLTLLPCFLAVWMFPKLHCARSDCGMREKVEIARFLLVLLSILSVANAQYDQPASSAPVVGRGQGVKPSLGANIPIDNPHSKGVSPILPAAPTLYFPPPEIAKPDPRPWLQLKL</sequence>
<keyword evidence="6" id="KW-1185">Reference proteome</keyword>
<dbReference type="SUPFAM" id="SSF51294">
    <property type="entry name" value="Hedgehog/intein (Hint) domain"/>
    <property type="match status" value="1"/>
</dbReference>
<dbReference type="GO" id="GO:0016540">
    <property type="term" value="P:protein autoprocessing"/>
    <property type="evidence" value="ECO:0007669"/>
    <property type="project" value="InterPro"/>
</dbReference>
<evidence type="ECO:0000256" key="3">
    <source>
        <dbReference type="ARBA" id="ARBA00022729"/>
    </source>
</evidence>
<dbReference type="SMART" id="SM00306">
    <property type="entry name" value="HintN"/>
    <property type="match status" value="1"/>
</dbReference>
<evidence type="ECO:0000256" key="1">
    <source>
        <dbReference type="ARBA" id="ARBA00004239"/>
    </source>
</evidence>
<feature type="signal peptide" evidence="4">
    <location>
        <begin position="1"/>
        <end position="16"/>
    </location>
</feature>
<evidence type="ECO:0000256" key="4">
    <source>
        <dbReference type="SAM" id="SignalP"/>
    </source>
</evidence>
<evidence type="ECO:0000313" key="7">
    <source>
        <dbReference type="WBParaSite" id="jg22779"/>
    </source>
</evidence>
<dbReference type="Pfam" id="PF01079">
    <property type="entry name" value="Hint"/>
    <property type="match status" value="1"/>
</dbReference>
<dbReference type="PROSITE" id="PS50817">
    <property type="entry name" value="INTEIN_N_TER"/>
    <property type="match status" value="1"/>
</dbReference>
<dbReference type="InterPro" id="IPR001657">
    <property type="entry name" value="Hedgehog"/>
</dbReference>
<name>A0A915DR61_9BILA</name>
<accession>A0A915DR61</accession>
<dbReference type="PANTHER" id="PTHR46706:SF12">
    <property type="entry name" value="PROTEIN QUA-1-RELATED"/>
    <property type="match status" value="1"/>
</dbReference>
<dbReference type="Gene3D" id="2.170.16.10">
    <property type="entry name" value="Hedgehog/Intein (Hint) domain"/>
    <property type="match status" value="1"/>
</dbReference>
<dbReference type="InterPro" id="IPR006141">
    <property type="entry name" value="Intein_N"/>
</dbReference>
<dbReference type="Proteomes" id="UP000887574">
    <property type="component" value="Unplaced"/>
</dbReference>
<keyword evidence="2" id="KW-0217">Developmental protein</keyword>
<keyword evidence="3 4" id="KW-0732">Signal</keyword>
<organism evidence="6 7">
    <name type="scientific">Ditylenchus dipsaci</name>
    <dbReference type="NCBI Taxonomy" id="166011"/>
    <lineage>
        <taxon>Eukaryota</taxon>
        <taxon>Metazoa</taxon>
        <taxon>Ecdysozoa</taxon>
        <taxon>Nematoda</taxon>
        <taxon>Chromadorea</taxon>
        <taxon>Rhabditida</taxon>
        <taxon>Tylenchina</taxon>
        <taxon>Tylenchomorpha</taxon>
        <taxon>Sphaerularioidea</taxon>
        <taxon>Anguinidae</taxon>
        <taxon>Anguininae</taxon>
        <taxon>Ditylenchus</taxon>
    </lineage>
</organism>
<evidence type="ECO:0000259" key="5">
    <source>
        <dbReference type="SMART" id="SM00306"/>
    </source>
</evidence>
<protein>
    <submittedName>
        <fullName evidence="7">Hint domain-containing protein</fullName>
    </submittedName>
</protein>
<dbReference type="GO" id="GO:0005576">
    <property type="term" value="C:extracellular region"/>
    <property type="evidence" value="ECO:0007669"/>
    <property type="project" value="UniProtKB-SubCell"/>
</dbReference>
<dbReference type="PRINTS" id="PR00632">
    <property type="entry name" value="SONICHHOG"/>
</dbReference>
<dbReference type="GO" id="GO:0007267">
    <property type="term" value="P:cell-cell signaling"/>
    <property type="evidence" value="ECO:0007669"/>
    <property type="project" value="InterPro"/>
</dbReference>
<dbReference type="InterPro" id="IPR052140">
    <property type="entry name" value="Dev_Signal_Hedgehog-like"/>
</dbReference>
<reference evidence="7" key="1">
    <citation type="submission" date="2022-11" db="UniProtKB">
        <authorList>
            <consortium name="WormBaseParasite"/>
        </authorList>
    </citation>
    <scope>IDENTIFICATION</scope>
</reference>
<evidence type="ECO:0000313" key="6">
    <source>
        <dbReference type="Proteomes" id="UP000887574"/>
    </source>
</evidence>
<proteinExistence type="predicted"/>
<dbReference type="CDD" id="cd00081">
    <property type="entry name" value="Hint"/>
    <property type="match status" value="1"/>
</dbReference>
<dbReference type="GO" id="GO:0048731">
    <property type="term" value="P:system development"/>
    <property type="evidence" value="ECO:0007669"/>
    <property type="project" value="UniProtKB-ARBA"/>
</dbReference>
<comment type="subcellular location">
    <subcellularLocation>
        <location evidence="1">Secreted</location>
        <location evidence="1">Extracellular space</location>
    </subcellularLocation>
</comment>
<dbReference type="InterPro" id="IPR003587">
    <property type="entry name" value="Hint_dom_N"/>
</dbReference>
<evidence type="ECO:0000256" key="2">
    <source>
        <dbReference type="ARBA" id="ARBA00022473"/>
    </source>
</evidence>
<dbReference type="AlphaFoldDB" id="A0A915DR61"/>
<dbReference type="InterPro" id="IPR001767">
    <property type="entry name" value="Hedgehog_Hint"/>
</dbReference>
<dbReference type="PANTHER" id="PTHR46706">
    <property type="entry name" value="PROTEIN QUA-1-RELATED"/>
    <property type="match status" value="1"/>
</dbReference>
<dbReference type="WBParaSite" id="jg22779">
    <property type="protein sequence ID" value="jg22779"/>
    <property type="gene ID" value="jg22779"/>
</dbReference>
<dbReference type="InterPro" id="IPR036844">
    <property type="entry name" value="Hint_dom_sf"/>
</dbReference>
<feature type="chain" id="PRO_5037433051" evidence="4">
    <location>
        <begin position="17"/>
        <end position="421"/>
    </location>
</feature>